<comment type="similarity">
    <text evidence="2">Belongs to the NBPF family.</text>
</comment>
<dbReference type="PANTHER" id="PTHR14199:SF29">
    <property type="entry name" value="NEUROBLASTOMA BREAKPOINT FAMILY MEMBER 4-RELATED"/>
    <property type="match status" value="1"/>
</dbReference>
<organism evidence="5 6">
    <name type="scientific">Sapajus apella</name>
    <name type="common">Brown-capped capuchin</name>
    <name type="synonym">Cebus apella</name>
    <dbReference type="NCBI Taxonomy" id="9515"/>
    <lineage>
        <taxon>Eukaryota</taxon>
        <taxon>Metazoa</taxon>
        <taxon>Chordata</taxon>
        <taxon>Craniata</taxon>
        <taxon>Vertebrata</taxon>
        <taxon>Euteleostomi</taxon>
        <taxon>Mammalia</taxon>
        <taxon>Eutheria</taxon>
        <taxon>Euarchontoglires</taxon>
        <taxon>Primates</taxon>
        <taxon>Haplorrhini</taxon>
        <taxon>Platyrrhini</taxon>
        <taxon>Cebidae</taxon>
        <taxon>Cebinae</taxon>
        <taxon>Sapajus</taxon>
    </lineage>
</organism>
<sequence length="367" mass="42234">MSQVAYYLGCRLKTEVPGFLCSAPNVSIVASDRPSSRTNAEVNIPEGIQKSCSQQEENKPTLGASRNRLLMSQGAYFLNYRLKTYKDRKDHNEEQKCRDSKNKLLMSEVAYYRGCRLKTEVPGFLCSTPNISKVASYRTLSRKNTELNVPEGIEKSCSEQENNKPNIAVSKNRLLMSPVDYSLNYRLKTYKNDKDEDEDVHVVEAEKIQESRAPRNLQESVEEEAPQESWDEGNSTLSIPPGTSAFNESYRSNLHSLEEQEVNLAVDIGKIKKDQEEEEDRGPLCPRLSMELVEAEEPEVFWYSQNILCSTYTAYLEFYYTCQAYTYAIFLFVEEHVRLTLDMDNRFLTMMVIRLHLVSWIGVIFPH</sequence>
<dbReference type="SMART" id="SM01148">
    <property type="entry name" value="DUF1220"/>
    <property type="match status" value="2"/>
</dbReference>
<evidence type="ECO:0000313" key="5">
    <source>
        <dbReference type="Proteomes" id="UP000504640"/>
    </source>
</evidence>
<feature type="region of interest" description="Disordered" evidence="3">
    <location>
        <begin position="206"/>
        <end position="242"/>
    </location>
</feature>
<reference evidence="6" key="1">
    <citation type="submission" date="2025-08" db="UniProtKB">
        <authorList>
            <consortium name="RefSeq"/>
        </authorList>
    </citation>
    <scope>IDENTIFICATION</scope>
    <source>
        <tissue evidence="6">Blood</tissue>
    </source>
</reference>
<feature type="domain" description="Olduvai" evidence="4">
    <location>
        <begin position="289"/>
        <end position="367"/>
    </location>
</feature>
<evidence type="ECO:0000256" key="1">
    <source>
        <dbReference type="ARBA" id="ARBA00023054"/>
    </source>
</evidence>
<name>A0A6J3HDK4_SAPAP</name>
<keyword evidence="1" id="KW-0175">Coiled coil</keyword>
<feature type="domain" description="Olduvai" evidence="4">
    <location>
        <begin position="191"/>
        <end position="286"/>
    </location>
</feature>
<keyword evidence="5" id="KW-1185">Reference proteome</keyword>
<dbReference type="PANTHER" id="PTHR14199">
    <property type="entry name" value="NEUROBLASTOMA BREAKPOINT FAMILY MEMBER 6-LIKE PROTEIN"/>
    <property type="match status" value="1"/>
</dbReference>
<dbReference type="Proteomes" id="UP000504640">
    <property type="component" value="Unplaced"/>
</dbReference>
<dbReference type="InterPro" id="IPR010630">
    <property type="entry name" value="Olduvai_dom"/>
</dbReference>
<dbReference type="AlphaFoldDB" id="A0A6J3HDK4"/>
<dbReference type="GeneID" id="116545742"/>
<protein>
    <submittedName>
        <fullName evidence="6">Neuroblastoma breakpoint family member 3-like</fullName>
    </submittedName>
</protein>
<feature type="compositionally biased region" description="Acidic residues" evidence="3">
    <location>
        <begin position="220"/>
        <end position="231"/>
    </location>
</feature>
<gene>
    <name evidence="6" type="primary">LOC116545742</name>
</gene>
<dbReference type="RefSeq" id="XP_032128125.1">
    <property type="nucleotide sequence ID" value="XM_032272234.1"/>
</dbReference>
<evidence type="ECO:0000313" key="6">
    <source>
        <dbReference type="RefSeq" id="XP_032128125.1"/>
    </source>
</evidence>
<accession>A0A6J3HDK4</accession>
<dbReference type="Pfam" id="PF06758">
    <property type="entry name" value="Olduvai"/>
    <property type="match status" value="2"/>
</dbReference>
<proteinExistence type="inferred from homology"/>
<dbReference type="PROSITE" id="PS51316">
    <property type="entry name" value="ODV"/>
    <property type="match status" value="2"/>
</dbReference>
<evidence type="ECO:0000259" key="4">
    <source>
        <dbReference type="PROSITE" id="PS51316"/>
    </source>
</evidence>
<evidence type="ECO:0000256" key="2">
    <source>
        <dbReference type="ARBA" id="ARBA00038417"/>
    </source>
</evidence>
<evidence type="ECO:0000256" key="3">
    <source>
        <dbReference type="SAM" id="MobiDB-lite"/>
    </source>
</evidence>
<dbReference type="InterPro" id="IPR055306">
    <property type="entry name" value="NBPF"/>
</dbReference>